<feature type="active site" description="Schiff-base intermediate with substrate" evidence="12 14">
    <location>
        <position position="167"/>
    </location>
</feature>
<comment type="catalytic activity">
    <reaction evidence="11 12">
        <text>L-aspartate 4-semialdehyde + pyruvate = (2S,4S)-4-hydroxy-2,3,4,5-tetrahydrodipicolinate + H2O + H(+)</text>
        <dbReference type="Rhea" id="RHEA:34171"/>
        <dbReference type="ChEBI" id="CHEBI:15361"/>
        <dbReference type="ChEBI" id="CHEBI:15377"/>
        <dbReference type="ChEBI" id="CHEBI:15378"/>
        <dbReference type="ChEBI" id="CHEBI:67139"/>
        <dbReference type="ChEBI" id="CHEBI:537519"/>
        <dbReference type="EC" id="4.3.3.7"/>
    </reaction>
</comment>
<dbReference type="PROSITE" id="PS00666">
    <property type="entry name" value="DHDPS_2"/>
    <property type="match status" value="1"/>
</dbReference>
<evidence type="ECO:0000256" key="8">
    <source>
        <dbReference type="ARBA" id="ARBA00023154"/>
    </source>
</evidence>
<evidence type="ECO:0000256" key="15">
    <source>
        <dbReference type="PIRSR" id="PIRSR001365-2"/>
    </source>
</evidence>
<dbReference type="NCBIfam" id="TIGR00674">
    <property type="entry name" value="dapA"/>
    <property type="match status" value="1"/>
</dbReference>
<keyword evidence="8 12" id="KW-0457">Lysine biosynthesis</keyword>
<protein>
    <recommendedName>
        <fullName evidence="4 12">4-hydroxy-tetrahydrodipicolinate synthase</fullName>
        <shortName evidence="12">HTPA synthase</shortName>
        <ecNumber evidence="4 12">4.3.3.7</ecNumber>
    </recommendedName>
</protein>
<organism evidence="17 18">
    <name type="scientific">Candidatus Segetimicrobium genomatis</name>
    <dbReference type="NCBI Taxonomy" id="2569760"/>
    <lineage>
        <taxon>Bacteria</taxon>
        <taxon>Bacillati</taxon>
        <taxon>Candidatus Sysuimicrobiota</taxon>
        <taxon>Candidatus Sysuimicrobiia</taxon>
        <taxon>Candidatus Sysuimicrobiales</taxon>
        <taxon>Candidatus Segetimicrobiaceae</taxon>
        <taxon>Candidatus Segetimicrobium</taxon>
    </lineage>
</organism>
<dbReference type="InterPro" id="IPR013785">
    <property type="entry name" value="Aldolase_TIM"/>
</dbReference>
<dbReference type="GO" id="GO:0009089">
    <property type="term" value="P:lysine biosynthetic process via diaminopimelate"/>
    <property type="evidence" value="ECO:0007669"/>
    <property type="project" value="UniProtKB-UniRule"/>
</dbReference>
<evidence type="ECO:0000256" key="9">
    <source>
        <dbReference type="ARBA" id="ARBA00023239"/>
    </source>
</evidence>
<keyword evidence="7 12" id="KW-0220">Diaminopimelate biosynthesis</keyword>
<evidence type="ECO:0000256" key="3">
    <source>
        <dbReference type="ARBA" id="ARBA00007592"/>
    </source>
</evidence>
<evidence type="ECO:0000256" key="7">
    <source>
        <dbReference type="ARBA" id="ARBA00022915"/>
    </source>
</evidence>
<comment type="similarity">
    <text evidence="3 12 13">Belongs to the DapA family.</text>
</comment>
<proteinExistence type="inferred from homology"/>
<feature type="region of interest" description="Disordered" evidence="16">
    <location>
        <begin position="302"/>
        <end position="324"/>
    </location>
</feature>
<keyword evidence="10 12" id="KW-0704">Schiff base</keyword>
<keyword evidence="5 12" id="KW-0963">Cytoplasm</keyword>
<dbReference type="EMBL" id="VBAO01000026">
    <property type="protein sequence ID" value="TMI84542.1"/>
    <property type="molecule type" value="Genomic_DNA"/>
</dbReference>
<dbReference type="PIRSF" id="PIRSF001365">
    <property type="entry name" value="DHDPS"/>
    <property type="match status" value="1"/>
</dbReference>
<comment type="caution">
    <text evidence="12">Lacks conserved residue(s) required for the propagation of feature annotation.</text>
</comment>
<dbReference type="SMART" id="SM01130">
    <property type="entry name" value="DHDPS"/>
    <property type="match status" value="1"/>
</dbReference>
<feature type="binding site" evidence="12 15">
    <location>
        <position position="50"/>
    </location>
    <ligand>
        <name>pyruvate</name>
        <dbReference type="ChEBI" id="CHEBI:15361"/>
    </ligand>
</feature>
<dbReference type="PRINTS" id="PR00146">
    <property type="entry name" value="DHPICSNTHASE"/>
</dbReference>
<dbReference type="InterPro" id="IPR002220">
    <property type="entry name" value="DapA-like"/>
</dbReference>
<evidence type="ECO:0000313" key="18">
    <source>
        <dbReference type="Proteomes" id="UP000320048"/>
    </source>
</evidence>
<evidence type="ECO:0000256" key="2">
    <source>
        <dbReference type="ARBA" id="ARBA00005120"/>
    </source>
</evidence>
<comment type="function">
    <text evidence="1 12">Catalyzes the condensation of (S)-aspartate-beta-semialdehyde [(S)-ASA] and pyruvate to 4-hydroxy-tetrahydrodipicolinate (HTPA).</text>
</comment>
<evidence type="ECO:0000256" key="10">
    <source>
        <dbReference type="ARBA" id="ARBA00023270"/>
    </source>
</evidence>
<dbReference type="EC" id="4.3.3.7" evidence="4 12"/>
<accession>A0A537JMP1</accession>
<dbReference type="Pfam" id="PF00701">
    <property type="entry name" value="DHDPS"/>
    <property type="match status" value="1"/>
</dbReference>
<evidence type="ECO:0000256" key="12">
    <source>
        <dbReference type="HAMAP-Rule" id="MF_00418"/>
    </source>
</evidence>
<keyword evidence="9 12" id="KW-0456">Lyase</keyword>
<comment type="subcellular location">
    <subcellularLocation>
        <location evidence="12">Cytoplasm</location>
    </subcellularLocation>
</comment>
<evidence type="ECO:0000256" key="11">
    <source>
        <dbReference type="ARBA" id="ARBA00047836"/>
    </source>
</evidence>
<keyword evidence="6 12" id="KW-0028">Amino-acid biosynthesis</keyword>
<evidence type="ECO:0000256" key="5">
    <source>
        <dbReference type="ARBA" id="ARBA00022490"/>
    </source>
</evidence>
<evidence type="ECO:0000256" key="4">
    <source>
        <dbReference type="ARBA" id="ARBA00012086"/>
    </source>
</evidence>
<dbReference type="Gene3D" id="3.20.20.70">
    <property type="entry name" value="Aldolase class I"/>
    <property type="match status" value="1"/>
</dbReference>
<evidence type="ECO:0000313" key="17">
    <source>
        <dbReference type="EMBL" id="TMI84542.1"/>
    </source>
</evidence>
<dbReference type="HAMAP" id="MF_00418">
    <property type="entry name" value="DapA"/>
    <property type="match status" value="1"/>
</dbReference>
<reference evidence="17 18" key="1">
    <citation type="journal article" date="2019" name="Nat. Microbiol.">
        <title>Mediterranean grassland soil C-N compound turnover is dependent on rainfall and depth, and is mediated by genomically divergent microorganisms.</title>
        <authorList>
            <person name="Diamond S."/>
            <person name="Andeer P.F."/>
            <person name="Li Z."/>
            <person name="Crits-Christoph A."/>
            <person name="Burstein D."/>
            <person name="Anantharaman K."/>
            <person name="Lane K.R."/>
            <person name="Thomas B.C."/>
            <person name="Pan C."/>
            <person name="Northen T.R."/>
            <person name="Banfield J.F."/>
        </authorList>
    </citation>
    <scope>NUCLEOTIDE SEQUENCE [LARGE SCALE GENOMIC DNA]</scope>
    <source>
        <strain evidence="17">NP_7</strain>
    </source>
</reference>
<evidence type="ECO:0000256" key="1">
    <source>
        <dbReference type="ARBA" id="ARBA00003294"/>
    </source>
</evidence>
<evidence type="ECO:0000256" key="16">
    <source>
        <dbReference type="SAM" id="MobiDB-lite"/>
    </source>
</evidence>
<gene>
    <name evidence="12" type="primary">dapA</name>
    <name evidence="17" type="ORF">E6H04_01140</name>
</gene>
<dbReference type="CDD" id="cd00950">
    <property type="entry name" value="DHDPS"/>
    <property type="match status" value="1"/>
</dbReference>
<evidence type="ECO:0000256" key="14">
    <source>
        <dbReference type="PIRSR" id="PIRSR001365-1"/>
    </source>
</evidence>
<dbReference type="GO" id="GO:0008840">
    <property type="term" value="F:4-hydroxy-tetrahydrodipicolinate synthase activity"/>
    <property type="evidence" value="ECO:0007669"/>
    <property type="project" value="UniProtKB-UniRule"/>
</dbReference>
<dbReference type="Proteomes" id="UP000320048">
    <property type="component" value="Unassembled WGS sequence"/>
</dbReference>
<dbReference type="InterPro" id="IPR005263">
    <property type="entry name" value="DapA"/>
</dbReference>
<evidence type="ECO:0000256" key="6">
    <source>
        <dbReference type="ARBA" id="ARBA00022605"/>
    </source>
</evidence>
<feature type="active site" description="Proton donor/acceptor" evidence="12 14">
    <location>
        <position position="138"/>
    </location>
</feature>
<comment type="caution">
    <text evidence="12">Was originally thought to be a dihydrodipicolinate synthase (DHDPS), catalyzing the condensation of (S)-aspartate-beta-semialdehyde [(S)-ASA] and pyruvate to dihydrodipicolinate (DHDP). However, it was shown in E.coli that the product of the enzymatic reaction is not dihydrodipicolinate but in fact (4S)-4-hydroxy-2,3,4,5-tetrahydro-(2S)-dipicolinic acid (HTPA), and that the consecutive dehydration reaction leading to DHDP is not spontaneous but catalyzed by DapB.</text>
</comment>
<dbReference type="GO" id="GO:0005737">
    <property type="term" value="C:cytoplasm"/>
    <property type="evidence" value="ECO:0007669"/>
    <property type="project" value="UniProtKB-SubCell"/>
</dbReference>
<feature type="binding site" evidence="15">
    <location>
        <position position="209"/>
    </location>
    <ligand>
        <name>pyruvate</name>
        <dbReference type="ChEBI" id="CHEBI:15361"/>
    </ligand>
</feature>
<name>A0A537JMP1_9BACT</name>
<evidence type="ECO:0000256" key="13">
    <source>
        <dbReference type="PIRNR" id="PIRNR001365"/>
    </source>
</evidence>
<dbReference type="AlphaFoldDB" id="A0A537JMP1"/>
<feature type="site" description="Part of a proton relay during catalysis" evidence="12">
    <location>
        <position position="112"/>
    </location>
</feature>
<feature type="site" description="Part of a proton relay during catalysis" evidence="12">
    <location>
        <position position="49"/>
    </location>
</feature>
<comment type="caution">
    <text evidence="17">The sequence shown here is derived from an EMBL/GenBank/DDBJ whole genome shotgun (WGS) entry which is preliminary data.</text>
</comment>
<comment type="pathway">
    <text evidence="2 12">Amino-acid biosynthesis; L-lysine biosynthesis via DAP pathway; (S)-tetrahydrodipicolinate from L-aspartate: step 3/4.</text>
</comment>
<dbReference type="UniPathway" id="UPA00034">
    <property type="reaction ID" value="UER00017"/>
</dbReference>
<dbReference type="PANTHER" id="PTHR12128">
    <property type="entry name" value="DIHYDRODIPICOLINATE SYNTHASE"/>
    <property type="match status" value="1"/>
</dbReference>
<dbReference type="SUPFAM" id="SSF51569">
    <property type="entry name" value="Aldolase"/>
    <property type="match status" value="1"/>
</dbReference>
<comment type="subunit">
    <text evidence="12">Homotetramer; dimer of dimers.</text>
</comment>
<dbReference type="GO" id="GO:0019877">
    <property type="term" value="P:diaminopimelate biosynthetic process"/>
    <property type="evidence" value="ECO:0007669"/>
    <property type="project" value="UniProtKB-UniRule"/>
</dbReference>
<sequence>MNLDSRQLRGSYPPLITPFKGGAVDYETYARLIEFQIAEGSHGIVVNGTTSEPSTLTAEERARLVRVAVETSRRRIPVVAATGSQSHAETVWLTEQADAAGADAVLVVTPYYIRPPQRGLVEYFVDVGRRTALPFLIYHIPGRTAVSVELDTMERIAERLPTLVGIKQAVNDLGFVSQLLDRFGPEFRVFVGLEELSFPMLAVGATGLMNAVGNLAPRKLARLCDAVASGSLGEARALHYELFELNRAVFWDTNPIPIKYMMKRLGLIAANEHRLPMVPPDRELEARLDAVLARARLGPVPRSAEAAEGPEVQLLRQRSERKTR</sequence>
<dbReference type="PANTHER" id="PTHR12128:SF66">
    <property type="entry name" value="4-HYDROXY-2-OXOGLUTARATE ALDOLASE, MITOCHONDRIAL"/>
    <property type="match status" value="1"/>
</dbReference>
<dbReference type="InterPro" id="IPR020625">
    <property type="entry name" value="Schiff_base-form_aldolases_AS"/>
</dbReference>